<dbReference type="Gene3D" id="3.40.228.10">
    <property type="entry name" value="Dimethylsulfoxide Reductase, domain 2"/>
    <property type="match status" value="1"/>
</dbReference>
<dbReference type="EMBL" id="CP006936">
    <property type="protein sequence ID" value="AHC25598.1"/>
    <property type="molecule type" value="Genomic_DNA"/>
</dbReference>
<dbReference type="InterPro" id="IPR006656">
    <property type="entry name" value="Mopterin_OxRdtase"/>
</dbReference>
<proteinExistence type="inferred from homology"/>
<dbReference type="GO" id="GO:0043546">
    <property type="term" value="F:molybdopterin cofactor binding"/>
    <property type="evidence" value="ECO:0007669"/>
    <property type="project" value="InterPro"/>
</dbReference>
<dbReference type="KEGG" id="mne:D174_13845"/>
<comment type="cofactor">
    <cofactor evidence="1">
        <name>Mo-bis(molybdopterin guanine dinucleotide)</name>
        <dbReference type="ChEBI" id="CHEBI:60539"/>
    </cofactor>
</comment>
<dbReference type="eggNOG" id="COG0243">
    <property type="taxonomic scope" value="Bacteria"/>
</dbReference>
<dbReference type="SMART" id="SM00926">
    <property type="entry name" value="Molybdop_Fe4S4"/>
    <property type="match status" value="1"/>
</dbReference>
<dbReference type="Pfam" id="PF01568">
    <property type="entry name" value="Molydop_binding"/>
    <property type="match status" value="1"/>
</dbReference>
<keyword evidence="4" id="KW-0479">Metal-binding</keyword>
<keyword evidence="3" id="KW-0500">Molybdenum</keyword>
<keyword evidence="5" id="KW-0560">Oxidoreductase</keyword>
<organism evidence="9 10">
    <name type="scientific">Mycolicibacterium neoaurum VKM Ac-1815D</name>
    <dbReference type="NCBI Taxonomy" id="700508"/>
    <lineage>
        <taxon>Bacteria</taxon>
        <taxon>Bacillati</taxon>
        <taxon>Actinomycetota</taxon>
        <taxon>Actinomycetes</taxon>
        <taxon>Mycobacteriales</taxon>
        <taxon>Mycobacteriaceae</taxon>
        <taxon>Mycolicibacterium</taxon>
    </lineage>
</organism>
<dbReference type="InterPro" id="IPR006657">
    <property type="entry name" value="MoPterin_dinucl-bd_dom"/>
</dbReference>
<keyword evidence="7" id="KW-0411">Iron-sulfur</keyword>
<dbReference type="SUPFAM" id="SSF50692">
    <property type="entry name" value="ADC-like"/>
    <property type="match status" value="1"/>
</dbReference>
<comment type="similarity">
    <text evidence="2">Belongs to the prokaryotic molybdopterin-containing oxidoreductase family.</text>
</comment>
<evidence type="ECO:0000256" key="1">
    <source>
        <dbReference type="ARBA" id="ARBA00001942"/>
    </source>
</evidence>
<dbReference type="Gene3D" id="3.40.50.740">
    <property type="match status" value="1"/>
</dbReference>
<evidence type="ECO:0000313" key="9">
    <source>
        <dbReference type="EMBL" id="AHC25598.1"/>
    </source>
</evidence>
<dbReference type="GO" id="GO:0016491">
    <property type="term" value="F:oxidoreductase activity"/>
    <property type="evidence" value="ECO:0007669"/>
    <property type="project" value="UniProtKB-KW"/>
</dbReference>
<evidence type="ECO:0000256" key="5">
    <source>
        <dbReference type="ARBA" id="ARBA00023002"/>
    </source>
</evidence>
<evidence type="ECO:0000256" key="2">
    <source>
        <dbReference type="ARBA" id="ARBA00010312"/>
    </source>
</evidence>
<keyword evidence="10" id="KW-1185">Reference proteome</keyword>
<dbReference type="InterPro" id="IPR050612">
    <property type="entry name" value="Prok_Mopterin_Oxidored"/>
</dbReference>
<dbReference type="PROSITE" id="PS51669">
    <property type="entry name" value="4FE4S_MOW_BIS_MGD"/>
    <property type="match status" value="1"/>
</dbReference>
<dbReference type="Pfam" id="PF04879">
    <property type="entry name" value="Molybdop_Fe4S4"/>
    <property type="match status" value="1"/>
</dbReference>
<dbReference type="Gene3D" id="2.20.25.90">
    <property type="entry name" value="ADC-like domains"/>
    <property type="match status" value="1"/>
</dbReference>
<dbReference type="HOGENOM" id="CLU_000422_13_3_11"/>
<dbReference type="PROSITE" id="PS00932">
    <property type="entry name" value="MOLYBDOPTERIN_PROK_3"/>
    <property type="match status" value="1"/>
</dbReference>
<evidence type="ECO:0000256" key="7">
    <source>
        <dbReference type="ARBA" id="ARBA00023014"/>
    </source>
</evidence>
<dbReference type="Proteomes" id="UP000018763">
    <property type="component" value="Chromosome"/>
</dbReference>
<evidence type="ECO:0000313" key="10">
    <source>
        <dbReference type="Proteomes" id="UP000018763"/>
    </source>
</evidence>
<dbReference type="GO" id="GO:0051536">
    <property type="term" value="F:iron-sulfur cluster binding"/>
    <property type="evidence" value="ECO:0007669"/>
    <property type="project" value="UniProtKB-KW"/>
</dbReference>
<name>V5XCR9_MYCNE</name>
<keyword evidence="6" id="KW-0408">Iron</keyword>
<dbReference type="PANTHER" id="PTHR43742:SF2">
    <property type="entry name" value="ASSIMILATORY NITRATE REDUCTASE CATALYTIC SUBUNIT"/>
    <property type="match status" value="1"/>
</dbReference>
<feature type="domain" description="4Fe-4S Mo/W bis-MGD-type" evidence="8">
    <location>
        <begin position="3"/>
        <end position="59"/>
    </location>
</feature>
<gene>
    <name evidence="9" type="ORF">D174_13845</name>
</gene>
<evidence type="ECO:0000259" key="8">
    <source>
        <dbReference type="PROSITE" id="PS51669"/>
    </source>
</evidence>
<protein>
    <submittedName>
        <fullName evidence="9">Formate dehydrogenase</fullName>
    </submittedName>
</protein>
<dbReference type="InterPro" id="IPR006655">
    <property type="entry name" value="Mopterin_OxRdtase_prok_CS"/>
</dbReference>
<dbReference type="PANTHER" id="PTHR43742">
    <property type="entry name" value="TRIMETHYLAMINE-N-OXIDE REDUCTASE"/>
    <property type="match status" value="1"/>
</dbReference>
<evidence type="ECO:0000256" key="6">
    <source>
        <dbReference type="ARBA" id="ARBA00023004"/>
    </source>
</evidence>
<evidence type="ECO:0000256" key="3">
    <source>
        <dbReference type="ARBA" id="ARBA00022505"/>
    </source>
</evidence>
<dbReference type="Pfam" id="PF00384">
    <property type="entry name" value="Molybdopterin"/>
    <property type="match status" value="1"/>
</dbReference>
<evidence type="ECO:0000256" key="4">
    <source>
        <dbReference type="ARBA" id="ARBA00022723"/>
    </source>
</evidence>
<dbReference type="GO" id="GO:0046872">
    <property type="term" value="F:metal ion binding"/>
    <property type="evidence" value="ECO:0007669"/>
    <property type="project" value="UniProtKB-KW"/>
</dbReference>
<sequence>MGKKNSHLYCGICEAACGLVATVGDDDTVTLRPDPTHPNSHGFACSKGIAFPAVREDPDRILHPMRRQPDGTFTAVGWDEALDDIGRRLRAVVAEHGRESIGLYLGNAGAFNYSAFLWIFGFAAALKTKHFYTAASIDINNYWVVGESVYGHNLVNPVPDVDRTDFFLCLGANPVVSHGSMLNVGHIRTSLLRIPERGGRVVIVDPRRSETAQLFEHQPILPGADPWLLAAMLHVILRERLEDTKVLASSRGGRDALWAVVGDVDMERAAAETAIPVATIEKLARDFVAAPAACVYGRCGASLGPFSTLTKFLIDAINIATGNFDRAGGMVFGIPALDTEQFTKLFRLNGYDRWRTRVDGHPEVLGTSPAATMATEMLTPGKGQLRALINCFGNPAMSIPNSGEVERGLASLDLLVCVDPYLTDTSRLADYILPPALWLEREGMPIFTQPHSNVPYAQWVSPTVPPRGQAREDWWIVDQIAKRIGLAPSPAPGAQLAATLGIRLKPSFVADAFMRIGPHGDLFGLRRRGISRKKLLRHPGGVKLADRLPTGVARHRLHHKDRRVHLDDSRFVREMGRMAARIVHDVDAYPLRLFSIRELRSHNTWMLNVPKLMAGDRVQRLRIHPADAAVRGIDTGDHVVVTSPQGAITVEAQVTDDIIRGAIGLPHGWGHRGGWRRATAAGGANYNILTPDAPDAVDVLSGNAVYNGVSVEVTRAAVTATVGAEREL</sequence>
<accession>V5XCR9</accession>
<reference evidence="9 10" key="1">
    <citation type="journal article" date="2014" name="Genome Announc.">
        <title>Complete Genome Sequence of Sterol-Transforming Mycobacterium neoaurum Strain VKM Ac-1815D.</title>
        <authorList>
            <person name="Shtratnikova V.Y."/>
            <person name="Bragin E.Y."/>
            <person name="Dovbnya D.V."/>
            <person name="Pekov Y.A."/>
            <person name="Schelkunov M.I."/>
            <person name="Strizhov N."/>
            <person name="Ivashina T.V."/>
            <person name="Ashapkin V.V."/>
            <person name="Donova M.V."/>
        </authorList>
    </citation>
    <scope>NUCLEOTIDE SEQUENCE [LARGE SCALE GENOMIC DNA]</scope>
    <source>
        <strain evidence="9 10">VKM Ac-1815D</strain>
    </source>
</reference>
<dbReference type="AlphaFoldDB" id="V5XCR9"/>
<dbReference type="SUPFAM" id="SSF53706">
    <property type="entry name" value="Formate dehydrogenase/DMSO reductase, domains 1-3"/>
    <property type="match status" value="1"/>
</dbReference>
<dbReference type="Gene3D" id="2.40.40.20">
    <property type="match status" value="1"/>
</dbReference>
<dbReference type="InterPro" id="IPR009010">
    <property type="entry name" value="Asp_de-COase-like_dom_sf"/>
</dbReference>
<dbReference type="InterPro" id="IPR006963">
    <property type="entry name" value="Mopterin_OxRdtase_4Fe-4S_dom"/>
</dbReference>